<evidence type="ECO:0000313" key="6">
    <source>
        <dbReference type="Proteomes" id="UP000306113"/>
    </source>
</evidence>
<dbReference type="CDD" id="cd07085">
    <property type="entry name" value="ALDH_F6_MMSDH"/>
    <property type="match status" value="1"/>
</dbReference>
<dbReference type="InterPro" id="IPR016161">
    <property type="entry name" value="Ald_DH/histidinol_DH"/>
</dbReference>
<dbReference type="OrthoDB" id="9812625at2"/>
<comment type="caution">
    <text evidence="5">The sequence shown here is derived from an EMBL/GenBank/DDBJ whole genome shotgun (WGS) entry which is preliminary data.</text>
</comment>
<dbReference type="PANTHER" id="PTHR43866:SF4">
    <property type="entry name" value="MALONATE-SEMIALDEHYDE DEHYDROGENASE"/>
    <property type="match status" value="1"/>
</dbReference>
<accession>A0A4S3MAV5</accession>
<dbReference type="Proteomes" id="UP000306113">
    <property type="component" value="Unassembled WGS sequence"/>
</dbReference>
<evidence type="ECO:0000259" key="4">
    <source>
        <dbReference type="Pfam" id="PF00171"/>
    </source>
</evidence>
<dbReference type="NCBIfam" id="TIGR01722">
    <property type="entry name" value="MMSDH"/>
    <property type="match status" value="1"/>
</dbReference>
<dbReference type="EMBL" id="SSMD01000003">
    <property type="protein sequence ID" value="THD74693.1"/>
    <property type="molecule type" value="Genomic_DNA"/>
</dbReference>
<evidence type="ECO:0000256" key="1">
    <source>
        <dbReference type="ARBA" id="ARBA00013048"/>
    </source>
</evidence>
<evidence type="ECO:0000256" key="3">
    <source>
        <dbReference type="ARBA" id="ARBA00023027"/>
    </source>
</evidence>
<dbReference type="GO" id="GO:0006574">
    <property type="term" value="P:L-valine catabolic process"/>
    <property type="evidence" value="ECO:0007669"/>
    <property type="project" value="TreeGrafter"/>
</dbReference>
<dbReference type="Gene3D" id="3.40.309.10">
    <property type="entry name" value="Aldehyde Dehydrogenase, Chain A, domain 2"/>
    <property type="match status" value="1"/>
</dbReference>
<dbReference type="InterPro" id="IPR016163">
    <property type="entry name" value="Ald_DH_C"/>
</dbReference>
<keyword evidence="3" id="KW-0520">NAD</keyword>
<sequence>MQELTHFINGEHVKGTSGRFADVYNPATGEIQAKVPLATPAEMDAAIASAAAAQPAWAATNPQRRARVMMKFAALIEEHMDELAELVSREHGKTLPDARGDVQRGLEVVEVCMGAPALLKGEYMNDGGPGIDLYSMRQALGVVAGITPFNFPAMIPLWKMAPALVCGNAMILKPSERVPSTSLRLAELAMEAGLPAGVLQVVNGDKEAVDTILDNETIQAVGFVGSTPIAQYIYGRACSNGKRAQCFGGAKNHMIIMPDADLDKAADALVGAGFGAAGERCMAISVAVPVGEKTADALIERLVPRIEKLKVGPYTAGEGVDYGPVITSAAKQRINGLVNSGVEQGAELVVDGRNFSLQGYEDGFFVGPSLFDKVTKDMDIYKEEIFGPVLSTVRAKTYDEALDLVMTNNYGNGTAIFTADGDTARDFANRVNVGMVGINFPIPVPLSYFTFGGWKKSAFGDLNQYGPDALRFYTKTKTVTARWFSGIKEGGEFHFKAMD</sequence>
<dbReference type="SUPFAM" id="SSF53720">
    <property type="entry name" value="ALDH-like"/>
    <property type="match status" value="1"/>
</dbReference>
<dbReference type="FunFam" id="3.40.605.10:FF:000003">
    <property type="entry name" value="Methylmalonate-semialdehyde dehydrogenase [acylating]"/>
    <property type="match status" value="1"/>
</dbReference>
<dbReference type="AlphaFoldDB" id="A0A4S3MAV5"/>
<feature type="domain" description="Aldehyde dehydrogenase" evidence="4">
    <location>
        <begin position="13"/>
        <end position="479"/>
    </location>
</feature>
<dbReference type="Gene3D" id="3.40.605.10">
    <property type="entry name" value="Aldehyde Dehydrogenase, Chain A, domain 1"/>
    <property type="match status" value="1"/>
</dbReference>
<dbReference type="PROSITE" id="PS00070">
    <property type="entry name" value="ALDEHYDE_DEHYDR_CYS"/>
    <property type="match status" value="1"/>
</dbReference>
<dbReference type="InterPro" id="IPR010061">
    <property type="entry name" value="MeMal-semiAld_DH"/>
</dbReference>
<evidence type="ECO:0000256" key="2">
    <source>
        <dbReference type="ARBA" id="ARBA00023002"/>
    </source>
</evidence>
<name>A0A4S3MAV5_9RHOB</name>
<keyword evidence="2" id="KW-0560">Oxidoreductase</keyword>
<evidence type="ECO:0000313" key="5">
    <source>
        <dbReference type="EMBL" id="THD74693.1"/>
    </source>
</evidence>
<dbReference type="InterPro" id="IPR016162">
    <property type="entry name" value="Ald_DH_N"/>
</dbReference>
<reference evidence="5 6" key="1">
    <citation type="submission" date="2019-04" db="EMBL/GenBank/DDBJ databases">
        <title>Draft genome sequence of Youngimonas vesicularis.</title>
        <authorList>
            <person name="Hameed A."/>
        </authorList>
    </citation>
    <scope>NUCLEOTIDE SEQUENCE [LARGE SCALE GENOMIC DNA]</scope>
    <source>
        <strain evidence="5 6">CC-AMW-E</strain>
    </source>
</reference>
<dbReference type="FunFam" id="3.40.309.10:FF:000002">
    <property type="entry name" value="Methylmalonate-semialdehyde dehydrogenase (Acylating)"/>
    <property type="match status" value="1"/>
</dbReference>
<gene>
    <name evidence="5" type="ORF">E7681_06895</name>
</gene>
<dbReference type="EC" id="1.2.1.27" evidence="1"/>
<organism evidence="5 6">
    <name type="scientific">Thalassobius vesicularis</name>
    <dbReference type="NCBI Taxonomy" id="1294297"/>
    <lineage>
        <taxon>Bacteria</taxon>
        <taxon>Pseudomonadati</taxon>
        <taxon>Pseudomonadota</taxon>
        <taxon>Alphaproteobacteria</taxon>
        <taxon>Rhodobacterales</taxon>
        <taxon>Roseobacteraceae</taxon>
        <taxon>Thalassovita</taxon>
    </lineage>
</organism>
<dbReference type="GO" id="GO:0004491">
    <property type="term" value="F:methylmalonate-semialdehyde dehydrogenase (acylating, NAD) activity"/>
    <property type="evidence" value="ECO:0007669"/>
    <property type="project" value="UniProtKB-EC"/>
</dbReference>
<dbReference type="GO" id="GO:0006210">
    <property type="term" value="P:thymine catabolic process"/>
    <property type="evidence" value="ECO:0007669"/>
    <property type="project" value="TreeGrafter"/>
</dbReference>
<dbReference type="InterPro" id="IPR016160">
    <property type="entry name" value="Ald_DH_CS_CYS"/>
</dbReference>
<protein>
    <recommendedName>
        <fullName evidence="1">methylmalonate-semialdehyde dehydrogenase (CoA acylating)</fullName>
        <ecNumber evidence="1">1.2.1.27</ecNumber>
    </recommendedName>
</protein>
<dbReference type="Pfam" id="PF00171">
    <property type="entry name" value="Aldedh"/>
    <property type="match status" value="1"/>
</dbReference>
<proteinExistence type="predicted"/>
<dbReference type="PANTHER" id="PTHR43866">
    <property type="entry name" value="MALONATE-SEMIALDEHYDE DEHYDROGENASE"/>
    <property type="match status" value="1"/>
</dbReference>
<dbReference type="InterPro" id="IPR015590">
    <property type="entry name" value="Aldehyde_DH_dom"/>
</dbReference>
<dbReference type="RefSeq" id="WP_136338549.1">
    <property type="nucleotide sequence ID" value="NZ_SSMD01000003.1"/>
</dbReference>
<keyword evidence="6" id="KW-1185">Reference proteome</keyword>